<dbReference type="Proteomes" id="UP001589813">
    <property type="component" value="Unassembled WGS sequence"/>
</dbReference>
<feature type="transmembrane region" description="Helical" evidence="1">
    <location>
        <begin position="44"/>
        <end position="63"/>
    </location>
</feature>
<feature type="transmembrane region" description="Helical" evidence="1">
    <location>
        <begin position="75"/>
        <end position="93"/>
    </location>
</feature>
<feature type="transmembrane region" description="Helical" evidence="1">
    <location>
        <begin position="171"/>
        <end position="195"/>
    </location>
</feature>
<keyword evidence="1" id="KW-0472">Membrane</keyword>
<dbReference type="InterPro" id="IPR010640">
    <property type="entry name" value="Low_temperature_requirement_A"/>
</dbReference>
<sequence length="335" mass="36679">MNFSWFASAYDNDDAIFRLLTMGLMMGSLTMSAGIAPFFQQGDLQLIVLGFVWMRLCMVLLWLRAARHHPALRRTTLTYALGLVLVQCYWVGLMLAQPLSLPVLLLLFAFGTLLELAVPAIAERQGVTPWHRHHMMERYSLLNLIVLGETLLAGSVAISQLQQLAQSTSGFLPLLTLGLVPLLAMILLFSLWWLYFSREEHLQQQNLRMALTWGYGHLLIYAAGAAVGAGIAVQVDVLTGKAHISSMVATGAVALPVALYLFGLWLVRDRFVFAGASRYLLLGFAVALLPISLFAAGFGPVAGLLCITLFTLLAVLLRSSHACCQAHHLSVTGVE</sequence>
<feature type="transmembrane region" description="Helical" evidence="1">
    <location>
        <begin position="16"/>
        <end position="38"/>
    </location>
</feature>
<dbReference type="PANTHER" id="PTHR36840:SF1">
    <property type="entry name" value="BLL5714 PROTEIN"/>
    <property type="match status" value="1"/>
</dbReference>
<evidence type="ECO:0000313" key="2">
    <source>
        <dbReference type="EMBL" id="MFC0047322.1"/>
    </source>
</evidence>
<feature type="transmembrane region" description="Helical" evidence="1">
    <location>
        <begin position="279"/>
        <end position="295"/>
    </location>
</feature>
<feature type="transmembrane region" description="Helical" evidence="1">
    <location>
        <begin position="139"/>
        <end position="159"/>
    </location>
</feature>
<gene>
    <name evidence="2" type="ORF">ACFFJP_03335</name>
</gene>
<comment type="caution">
    <text evidence="2">The sequence shown here is derived from an EMBL/GenBank/DDBJ whole genome shotgun (WGS) entry which is preliminary data.</text>
</comment>
<evidence type="ECO:0000256" key="1">
    <source>
        <dbReference type="SAM" id="Phobius"/>
    </source>
</evidence>
<reference evidence="2 3" key="1">
    <citation type="submission" date="2024-09" db="EMBL/GenBank/DDBJ databases">
        <authorList>
            <person name="Sun Q."/>
            <person name="Mori K."/>
        </authorList>
    </citation>
    <scope>NUCLEOTIDE SEQUENCE [LARGE SCALE GENOMIC DNA]</scope>
    <source>
        <strain evidence="2 3">KCTC 23315</strain>
    </source>
</reference>
<dbReference type="EMBL" id="JBHLXP010000001">
    <property type="protein sequence ID" value="MFC0047322.1"/>
    <property type="molecule type" value="Genomic_DNA"/>
</dbReference>
<name>A0ABV6B931_9GAMM</name>
<feature type="transmembrane region" description="Helical" evidence="1">
    <location>
        <begin position="215"/>
        <end position="235"/>
    </location>
</feature>
<keyword evidence="3" id="KW-1185">Reference proteome</keyword>
<evidence type="ECO:0000313" key="3">
    <source>
        <dbReference type="Proteomes" id="UP001589813"/>
    </source>
</evidence>
<feature type="transmembrane region" description="Helical" evidence="1">
    <location>
        <begin position="301"/>
        <end position="317"/>
    </location>
</feature>
<keyword evidence="1" id="KW-1133">Transmembrane helix</keyword>
<proteinExistence type="predicted"/>
<organism evidence="2 3">
    <name type="scientific">Rheinheimera tilapiae</name>
    <dbReference type="NCBI Taxonomy" id="875043"/>
    <lineage>
        <taxon>Bacteria</taxon>
        <taxon>Pseudomonadati</taxon>
        <taxon>Pseudomonadota</taxon>
        <taxon>Gammaproteobacteria</taxon>
        <taxon>Chromatiales</taxon>
        <taxon>Chromatiaceae</taxon>
        <taxon>Rheinheimera</taxon>
    </lineage>
</organism>
<protein>
    <submittedName>
        <fullName evidence="2">Low temperature requirement protein A</fullName>
    </submittedName>
</protein>
<feature type="transmembrane region" description="Helical" evidence="1">
    <location>
        <begin position="247"/>
        <end position="267"/>
    </location>
</feature>
<dbReference type="RefSeq" id="WP_377240503.1">
    <property type="nucleotide sequence ID" value="NZ_JBHLXP010000001.1"/>
</dbReference>
<dbReference type="PANTHER" id="PTHR36840">
    <property type="entry name" value="BLL5714 PROTEIN"/>
    <property type="match status" value="1"/>
</dbReference>
<keyword evidence="1" id="KW-0812">Transmembrane</keyword>
<dbReference type="Pfam" id="PF06772">
    <property type="entry name" value="LtrA"/>
    <property type="match status" value="1"/>
</dbReference>
<feature type="transmembrane region" description="Helical" evidence="1">
    <location>
        <begin position="99"/>
        <end position="118"/>
    </location>
</feature>
<accession>A0ABV6B931</accession>